<dbReference type="InterPro" id="IPR003736">
    <property type="entry name" value="PAAI_dom"/>
</dbReference>
<dbReference type="RefSeq" id="WP_007256495.1">
    <property type="nucleotide sequence ID" value="NZ_CH724108.1"/>
</dbReference>
<comment type="caution">
    <text evidence="4">The sequence shown here is derived from an EMBL/GenBank/DDBJ whole genome shotgun (WGS) entry which is preliminary data.</text>
</comment>
<dbReference type="Proteomes" id="UP000003635">
    <property type="component" value="Unassembled WGS sequence"/>
</dbReference>
<keyword evidence="2" id="KW-0378">Hydrolase</keyword>
<dbReference type="STRING" id="314256.OG2516_14900"/>
<reference evidence="4 5" key="1">
    <citation type="journal article" date="2010" name="J. Bacteriol.">
        <title>Genome sequences of Oceanicola granulosus HTCC2516(T) and Oceanicola batsensis HTCC2597(TDelta).</title>
        <authorList>
            <person name="Thrash J.C."/>
            <person name="Cho J.C."/>
            <person name="Vergin K.L."/>
            <person name="Giovannoni S.J."/>
        </authorList>
    </citation>
    <scope>NUCLEOTIDE SEQUENCE [LARGE SCALE GENOMIC DNA]</scope>
    <source>
        <strain evidence="5">ATCC BAA-861 / DSM 15982 / KCTC 12143 / HTCC2516</strain>
    </source>
</reference>
<organism evidence="4 5">
    <name type="scientific">Oceanicola granulosus (strain ATCC BAA-861 / DSM 15982 / KCTC 12143 / HTCC2516)</name>
    <dbReference type="NCBI Taxonomy" id="314256"/>
    <lineage>
        <taxon>Bacteria</taxon>
        <taxon>Pseudomonadati</taxon>
        <taxon>Pseudomonadota</taxon>
        <taxon>Alphaproteobacteria</taxon>
        <taxon>Rhodobacterales</taxon>
        <taxon>Roseobacteraceae</taxon>
        <taxon>Oceanicola</taxon>
    </lineage>
</organism>
<dbReference type="HOGENOM" id="CLU_089876_13_4_5"/>
<dbReference type="OrthoDB" id="9813282at2"/>
<gene>
    <name evidence="4" type="ORF">OG2516_14900</name>
</gene>
<name>Q2CET5_OCEGH</name>
<dbReference type="InterPro" id="IPR006683">
    <property type="entry name" value="Thioestr_dom"/>
</dbReference>
<dbReference type="CDD" id="cd03443">
    <property type="entry name" value="PaaI_thioesterase"/>
    <property type="match status" value="1"/>
</dbReference>
<dbReference type="GO" id="GO:0061522">
    <property type="term" value="F:1,4-dihydroxy-2-naphthoyl-CoA thioesterase activity"/>
    <property type="evidence" value="ECO:0007669"/>
    <property type="project" value="TreeGrafter"/>
</dbReference>
<accession>Q2CET5</accession>
<dbReference type="InterPro" id="IPR029069">
    <property type="entry name" value="HotDog_dom_sf"/>
</dbReference>
<dbReference type="EMBL" id="AAOT01000016">
    <property type="protein sequence ID" value="EAR51173.1"/>
    <property type="molecule type" value="Genomic_DNA"/>
</dbReference>
<proteinExistence type="inferred from homology"/>
<feature type="domain" description="Thioesterase" evidence="3">
    <location>
        <begin position="40"/>
        <end position="117"/>
    </location>
</feature>
<evidence type="ECO:0000313" key="4">
    <source>
        <dbReference type="EMBL" id="EAR51173.1"/>
    </source>
</evidence>
<evidence type="ECO:0000256" key="1">
    <source>
        <dbReference type="ARBA" id="ARBA00008324"/>
    </source>
</evidence>
<dbReference type="Pfam" id="PF03061">
    <property type="entry name" value="4HBT"/>
    <property type="match status" value="1"/>
</dbReference>
<evidence type="ECO:0000259" key="3">
    <source>
        <dbReference type="Pfam" id="PF03061"/>
    </source>
</evidence>
<dbReference type="AlphaFoldDB" id="Q2CET5"/>
<dbReference type="PANTHER" id="PTHR43240">
    <property type="entry name" value="1,4-DIHYDROXY-2-NAPHTHOYL-COA THIOESTERASE 1"/>
    <property type="match status" value="1"/>
</dbReference>
<sequence length="133" mass="13943">MTDQTLLPIFPRALGIVLEEVTPDLVVAALETVAEHGNRNGVMHGGAIMAFTDTLGGVAAAKNLAGGARTTTLESKTNFLRPVPLGSRITGRCVPLHKGRKTSIWQTTVLRADGKVAAITTQTQMTLPPGGDD</sequence>
<evidence type="ECO:0000313" key="5">
    <source>
        <dbReference type="Proteomes" id="UP000003635"/>
    </source>
</evidence>
<dbReference type="GO" id="GO:0005829">
    <property type="term" value="C:cytosol"/>
    <property type="evidence" value="ECO:0007669"/>
    <property type="project" value="TreeGrafter"/>
</dbReference>
<evidence type="ECO:0000256" key="2">
    <source>
        <dbReference type="ARBA" id="ARBA00022801"/>
    </source>
</evidence>
<keyword evidence="5" id="KW-1185">Reference proteome</keyword>
<dbReference type="SUPFAM" id="SSF54637">
    <property type="entry name" value="Thioesterase/thiol ester dehydrase-isomerase"/>
    <property type="match status" value="1"/>
</dbReference>
<comment type="similarity">
    <text evidence="1">Belongs to the thioesterase PaaI family.</text>
</comment>
<dbReference type="PANTHER" id="PTHR43240:SF5">
    <property type="entry name" value="1,4-DIHYDROXY-2-NAPHTHOYL-COA THIOESTERASE 1"/>
    <property type="match status" value="1"/>
</dbReference>
<dbReference type="Gene3D" id="3.10.129.10">
    <property type="entry name" value="Hotdog Thioesterase"/>
    <property type="match status" value="1"/>
</dbReference>
<dbReference type="NCBIfam" id="TIGR00369">
    <property type="entry name" value="unchar_dom_1"/>
    <property type="match status" value="1"/>
</dbReference>
<protein>
    <submittedName>
        <fullName evidence="4">Phenylacetic acid degradation-related protein</fullName>
    </submittedName>
</protein>
<dbReference type="eggNOG" id="COG2050">
    <property type="taxonomic scope" value="Bacteria"/>
</dbReference>